<dbReference type="Gene3D" id="3.40.50.2300">
    <property type="match status" value="1"/>
</dbReference>
<dbReference type="GO" id="GO:0016301">
    <property type="term" value="F:kinase activity"/>
    <property type="evidence" value="ECO:0007669"/>
    <property type="project" value="UniProtKB-KW"/>
</dbReference>
<dbReference type="GO" id="GO:0000160">
    <property type="term" value="P:phosphorelay signal transduction system"/>
    <property type="evidence" value="ECO:0007669"/>
    <property type="project" value="InterPro"/>
</dbReference>
<evidence type="ECO:0000256" key="1">
    <source>
        <dbReference type="PROSITE-ProRule" id="PRU00169"/>
    </source>
</evidence>
<evidence type="ECO:0000313" key="3">
    <source>
        <dbReference type="EMBL" id="KZC22777.1"/>
    </source>
</evidence>
<keyword evidence="3" id="KW-0418">Kinase</keyword>
<protein>
    <submittedName>
        <fullName evidence="3">Histidine kinase</fullName>
    </submittedName>
</protein>
<dbReference type="PROSITE" id="PS50110">
    <property type="entry name" value="RESPONSE_REGULATORY"/>
    <property type="match status" value="1"/>
</dbReference>
<keyword evidence="4" id="KW-1185">Reference proteome</keyword>
<dbReference type="Proteomes" id="UP000076131">
    <property type="component" value="Unassembled WGS sequence"/>
</dbReference>
<keyword evidence="1" id="KW-0597">Phosphoprotein</keyword>
<reference evidence="3 4" key="1">
    <citation type="journal article" date="2016" name="MBio">
        <title>Lateral Gene Transfer in a Heavy Metal-Contaminated-Groundwater Microbial Community.</title>
        <authorList>
            <person name="Hemme C.L."/>
            <person name="Green S.J."/>
            <person name="Rishishwar L."/>
            <person name="Prakash O."/>
            <person name="Pettenato A."/>
            <person name="Chakraborty R."/>
            <person name="Deutschbauer A.M."/>
            <person name="Van Nostrand J.D."/>
            <person name="Wu L."/>
            <person name="He Z."/>
            <person name="Jordan I.K."/>
            <person name="Hazen T.C."/>
            <person name="Arkin A.P."/>
            <person name="Kostka J.E."/>
            <person name="Zhou J."/>
        </authorList>
    </citation>
    <scope>NUCLEOTIDE SEQUENCE [LARGE SCALE GENOMIC DNA]</scope>
    <source>
        <strain evidence="3 4">FW104-T7</strain>
    </source>
</reference>
<accession>A0A154QET6</accession>
<dbReference type="EMBL" id="LVJS01000054">
    <property type="protein sequence ID" value="KZC22777.1"/>
    <property type="molecule type" value="Genomic_DNA"/>
</dbReference>
<dbReference type="Pfam" id="PF00072">
    <property type="entry name" value="Response_reg"/>
    <property type="match status" value="1"/>
</dbReference>
<dbReference type="SUPFAM" id="SSF52172">
    <property type="entry name" value="CheY-like"/>
    <property type="match status" value="1"/>
</dbReference>
<dbReference type="CDD" id="cd00156">
    <property type="entry name" value="REC"/>
    <property type="match status" value="1"/>
</dbReference>
<sequence>MSANRVLLVENDAATREVTRLLLNHAGYDVVAVHDLATGLAISRERQDIGMLVADMYLGCGEQSTSLISHLRRDNAAFPIVPTSADNEASLIAGQLKVVFLRKPYGRLELLSAIDCAASRAHLA</sequence>
<comment type="caution">
    <text evidence="3">The sequence shown here is derived from an EMBL/GenBank/DDBJ whole genome shotgun (WGS) entry which is preliminary data.</text>
</comment>
<organism evidence="3 4">
    <name type="scientific">Rhodanobacter thiooxydans</name>
    <dbReference type="NCBI Taxonomy" id="416169"/>
    <lineage>
        <taxon>Bacteria</taxon>
        <taxon>Pseudomonadati</taxon>
        <taxon>Pseudomonadota</taxon>
        <taxon>Gammaproteobacteria</taxon>
        <taxon>Lysobacterales</taxon>
        <taxon>Rhodanobacteraceae</taxon>
        <taxon>Rhodanobacter</taxon>
    </lineage>
</organism>
<proteinExistence type="predicted"/>
<name>A0A154QET6_9GAMM</name>
<dbReference type="AlphaFoldDB" id="A0A154QET6"/>
<dbReference type="InterPro" id="IPR011006">
    <property type="entry name" value="CheY-like_superfamily"/>
</dbReference>
<evidence type="ECO:0000259" key="2">
    <source>
        <dbReference type="PROSITE" id="PS50110"/>
    </source>
</evidence>
<keyword evidence="3" id="KW-0808">Transferase</keyword>
<dbReference type="InterPro" id="IPR001789">
    <property type="entry name" value="Sig_transdc_resp-reg_receiver"/>
</dbReference>
<evidence type="ECO:0000313" key="4">
    <source>
        <dbReference type="Proteomes" id="UP000076131"/>
    </source>
</evidence>
<dbReference type="RefSeq" id="WP_008436385.1">
    <property type="nucleotide sequence ID" value="NZ_LVJS01000054.1"/>
</dbReference>
<feature type="modified residue" description="4-aspartylphosphate" evidence="1">
    <location>
        <position position="55"/>
    </location>
</feature>
<dbReference type="SMART" id="SM00448">
    <property type="entry name" value="REC"/>
    <property type="match status" value="1"/>
</dbReference>
<gene>
    <name evidence="3" type="ORF">RHOFW104T7_18160</name>
</gene>
<feature type="domain" description="Response regulatory" evidence="2">
    <location>
        <begin position="5"/>
        <end position="118"/>
    </location>
</feature>
<dbReference type="STRING" id="416169.RHOFW104T7_18160"/>